<name>A0A4Y2BMT7_ARAVE</name>
<dbReference type="SUPFAM" id="SSF81383">
    <property type="entry name" value="F-box domain"/>
    <property type="match status" value="1"/>
</dbReference>
<dbReference type="Gene3D" id="1.20.1280.50">
    <property type="match status" value="1"/>
</dbReference>
<dbReference type="EMBL" id="BGPR01000094">
    <property type="protein sequence ID" value="GBL93541.1"/>
    <property type="molecule type" value="Genomic_DNA"/>
</dbReference>
<gene>
    <name evidence="1" type="ORF">AVEN_59726_1</name>
</gene>
<accession>A0A4Y2BMT7</accession>
<keyword evidence="2" id="KW-1185">Reference proteome</keyword>
<reference evidence="1 2" key="1">
    <citation type="journal article" date="2019" name="Sci. Rep.">
        <title>Orb-weaving spider Araneus ventricosus genome elucidates the spidroin gene catalogue.</title>
        <authorList>
            <person name="Kono N."/>
            <person name="Nakamura H."/>
            <person name="Ohtoshi R."/>
            <person name="Moran D.A.P."/>
            <person name="Shinohara A."/>
            <person name="Yoshida Y."/>
            <person name="Fujiwara M."/>
            <person name="Mori M."/>
            <person name="Tomita M."/>
            <person name="Arakawa K."/>
        </authorList>
    </citation>
    <scope>NUCLEOTIDE SEQUENCE [LARGE SCALE GENOMIC DNA]</scope>
</reference>
<evidence type="ECO:0008006" key="3">
    <source>
        <dbReference type="Google" id="ProtNLM"/>
    </source>
</evidence>
<sequence>MMGCFPSKRDPTYRLLHDERTEKSMSSRETEEQKEGQWCYLPSPVLAKIYSFANSEEKLNMSLVCRKWSEEFCLTSVCKTFKFALTKSQLTRKNCLEKLKRFVQKHSRMFQHVEIECTYCWKKKLAKTWCRNFIVFIKILTNNSQLYSVKFQDLSHCIDYTDSPTYDDMCRTIADFLGSQYHLKRAVFRNCYFRFPEGVELLRRLTENCRESLSHIVLHKFEEQDSTAAQNLPSLVDLPSLTTLEIDYSLIFEKLIDVARQSTANQTVKNCQTLVLSKIILHCEYVDIRKVRGLTSTDWQFMKILCPDLQVELILRTYFSYPTDLEFFIAPCMPITRLEYSMIDPDRYSGKLRADVFCSHLLACKTEKHLVSLLLETHSPILDLAPTFIPFLQACKKLKCFVFKVLYESSGIDLLMKSWLDNRPESLEEVRIYITKIRRGDDYTTLINLTTEYVTRLKFAGLNIRVFYKRIDQTIIHVSQ</sequence>
<evidence type="ECO:0000313" key="2">
    <source>
        <dbReference type="Proteomes" id="UP000499080"/>
    </source>
</evidence>
<organism evidence="1 2">
    <name type="scientific">Araneus ventricosus</name>
    <name type="common">Orbweaver spider</name>
    <name type="synonym">Epeira ventricosa</name>
    <dbReference type="NCBI Taxonomy" id="182803"/>
    <lineage>
        <taxon>Eukaryota</taxon>
        <taxon>Metazoa</taxon>
        <taxon>Ecdysozoa</taxon>
        <taxon>Arthropoda</taxon>
        <taxon>Chelicerata</taxon>
        <taxon>Arachnida</taxon>
        <taxon>Araneae</taxon>
        <taxon>Araneomorphae</taxon>
        <taxon>Entelegynae</taxon>
        <taxon>Araneoidea</taxon>
        <taxon>Araneidae</taxon>
        <taxon>Araneus</taxon>
    </lineage>
</organism>
<evidence type="ECO:0000313" key="1">
    <source>
        <dbReference type="EMBL" id="GBL93541.1"/>
    </source>
</evidence>
<dbReference type="OrthoDB" id="6409609at2759"/>
<dbReference type="AlphaFoldDB" id="A0A4Y2BMT7"/>
<dbReference type="InterPro" id="IPR036047">
    <property type="entry name" value="F-box-like_dom_sf"/>
</dbReference>
<protein>
    <recommendedName>
        <fullName evidence="3">F-box domain-containing protein</fullName>
    </recommendedName>
</protein>
<comment type="caution">
    <text evidence="1">The sequence shown here is derived from an EMBL/GenBank/DDBJ whole genome shotgun (WGS) entry which is preliminary data.</text>
</comment>
<proteinExistence type="predicted"/>
<dbReference type="Proteomes" id="UP000499080">
    <property type="component" value="Unassembled WGS sequence"/>
</dbReference>